<reference evidence="1 2" key="1">
    <citation type="journal article" date="2020" name="Cell">
        <title>Large-Scale Comparative Analyses of Tick Genomes Elucidate Their Genetic Diversity and Vector Capacities.</title>
        <authorList>
            <consortium name="Tick Genome and Microbiome Consortium (TIGMIC)"/>
            <person name="Jia N."/>
            <person name="Wang J."/>
            <person name="Shi W."/>
            <person name="Du L."/>
            <person name="Sun Y."/>
            <person name="Zhan W."/>
            <person name="Jiang J.F."/>
            <person name="Wang Q."/>
            <person name="Zhang B."/>
            <person name="Ji P."/>
            <person name="Bell-Sakyi L."/>
            <person name="Cui X.M."/>
            <person name="Yuan T.T."/>
            <person name="Jiang B.G."/>
            <person name="Yang W.F."/>
            <person name="Lam T.T."/>
            <person name="Chang Q.C."/>
            <person name="Ding S.J."/>
            <person name="Wang X.J."/>
            <person name="Zhu J.G."/>
            <person name="Ruan X.D."/>
            <person name="Zhao L."/>
            <person name="Wei J.T."/>
            <person name="Ye R.Z."/>
            <person name="Que T.C."/>
            <person name="Du C.H."/>
            <person name="Zhou Y.H."/>
            <person name="Cheng J.X."/>
            <person name="Dai P.F."/>
            <person name="Guo W.B."/>
            <person name="Han X.H."/>
            <person name="Huang E.J."/>
            <person name="Li L.F."/>
            <person name="Wei W."/>
            <person name="Gao Y.C."/>
            <person name="Liu J.Z."/>
            <person name="Shao H.Z."/>
            <person name="Wang X."/>
            <person name="Wang C.C."/>
            <person name="Yang T.C."/>
            <person name="Huo Q.B."/>
            <person name="Li W."/>
            <person name="Chen H.Y."/>
            <person name="Chen S.E."/>
            <person name="Zhou L.G."/>
            <person name="Ni X.B."/>
            <person name="Tian J.H."/>
            <person name="Sheng Y."/>
            <person name="Liu T."/>
            <person name="Pan Y.S."/>
            <person name="Xia L.Y."/>
            <person name="Li J."/>
            <person name="Zhao F."/>
            <person name="Cao W.C."/>
        </authorList>
    </citation>
    <scope>NUCLEOTIDE SEQUENCE [LARGE SCALE GENOMIC DNA]</scope>
    <source>
        <strain evidence="1">Iper-2018</strain>
    </source>
</reference>
<organism evidence="1 2">
    <name type="scientific">Ixodes persulcatus</name>
    <name type="common">Taiga tick</name>
    <dbReference type="NCBI Taxonomy" id="34615"/>
    <lineage>
        <taxon>Eukaryota</taxon>
        <taxon>Metazoa</taxon>
        <taxon>Ecdysozoa</taxon>
        <taxon>Arthropoda</taxon>
        <taxon>Chelicerata</taxon>
        <taxon>Arachnida</taxon>
        <taxon>Acari</taxon>
        <taxon>Parasitiformes</taxon>
        <taxon>Ixodida</taxon>
        <taxon>Ixodoidea</taxon>
        <taxon>Ixodidae</taxon>
        <taxon>Ixodinae</taxon>
        <taxon>Ixodes</taxon>
    </lineage>
</organism>
<keyword evidence="2" id="KW-1185">Reference proteome</keyword>
<sequence length="1302" mass="144288">MPTAIDISTHEVVSSVSCWREERKRISIESMASRAPGAPIPTPLFYSRQRLQAATDALFEDLDNGNLSDVEGECDEEGDAVELHGTDPAQRDSESESSDDECGLGTASGWKRRPFQKPDSTFQGDVHEVPESEEEIPSPYQYFRRYVPKSVFLELVDKTNQYSVLQEGSSVKTDEEEIRRLVALHLTMGVLRYPRLRLYWRPSMKSALVASTGLSRNRFEKLRNNLHIVDVNNPSTTDRLWKVRPLMDAFQRRCNELDLEERLSLDEQIVPFKGRLDIKQYIRGKPNPWGVKIFMLCGESGLIYDFLPYQGSTTSLAEDLKCNFGITGAIVLHLAQRIPSGLGHKLFFDNYFTSLPLLREMLKKKIFAAGTVRSNRCEKCPLMSEKELKKKGRGSSDCIVSGDGQVVVTRWMDNRVVTLASNFVAVEDEGTARRWSKADKCFLDIKRPAVVGAYNRSMGGVDKVDFLVPLYRTTIRSRKWTLRMIFHFMNLAVVNAWLEYRKDADRQLILSTKQLDLLDITLGVIEALSAAEGKPVARKRGRPSHSPLQPSKQPRDFRLRIEIGCTHGDEQLVHRDNSDFWVTQKGFSGGGEFLLLLFSRRARSPEMRGRPRGRPPTKKRGHYLQATGVAREARNALDRSYESSGQLDLLSGLKTVLEITRGHKDAWLFANPVNEVVCPGYFSIVKDSADLTYDICRLDGSLESSSDVVGYFPDLKIGGTQSHPSELISKLLDARGRSEGYTIAEGTHTANNSSHAEAYDQLVDEIDVLEHGANVQPDVDNAAQTTEAEDEEHRTNQIDESTVSTVCGTDEKKDSTDSTTERHSESDETGRRPETEIAPDSPEIAAVLDAKGGDDAVGCDGGEEGYSVQMSSRLDQFRELATKTDGDQIEGGFGALDAIPVRCKSVPPLKYAGRTPGQLLDSALFVSGLRERENREACTEYRNNESAELEVADKETSSAEKHHNLILVHQVEEIPDVVLGSPDTRATESKPKDPDSVESPEPSERNGIVLPDDARAQSEGKEERLPRSPKLPADLQSLENECLYCVDSPKSSFSFSSGYLSEDAALSPTRYHGNSPLPQLSPSRLSPLLPTGATSLQRMCELVAEIPAPPIVPGRLPSVAASCGRPDRPVLKPAPEPRPHPNCRSVQPTIQVAVPRPNPPHDARCFFVPSTNPVPSLTTAAAFPTSTAFSNGAPMFYSLSPTPWNDAMSRVQWSYPSLVCQQGGVASRAYYVPQAAPPPNVLLDAPWLRRPWQQAVFPGFQNGPTSLHPVGESPGVAPNQVWVGAPSYGHEYVPSPEWRKQL</sequence>
<gene>
    <name evidence="1" type="ORF">HPB47_027281</name>
</gene>
<protein>
    <submittedName>
        <fullName evidence="1">Uncharacterized protein</fullName>
    </submittedName>
</protein>
<name>A0AC60PYR2_IXOPE</name>
<accession>A0AC60PYR2</accession>
<proteinExistence type="predicted"/>
<comment type="caution">
    <text evidence="1">The sequence shown here is derived from an EMBL/GenBank/DDBJ whole genome shotgun (WGS) entry which is preliminary data.</text>
</comment>
<evidence type="ECO:0000313" key="2">
    <source>
        <dbReference type="Proteomes" id="UP000805193"/>
    </source>
</evidence>
<dbReference type="EMBL" id="JABSTQ010009825">
    <property type="protein sequence ID" value="KAG0425553.1"/>
    <property type="molecule type" value="Genomic_DNA"/>
</dbReference>
<dbReference type="Proteomes" id="UP000805193">
    <property type="component" value="Unassembled WGS sequence"/>
</dbReference>
<evidence type="ECO:0000313" key="1">
    <source>
        <dbReference type="EMBL" id="KAG0425553.1"/>
    </source>
</evidence>